<dbReference type="GO" id="GO:0005945">
    <property type="term" value="C:6-phosphofructokinase complex"/>
    <property type="evidence" value="ECO:0007669"/>
    <property type="project" value="TreeGrafter"/>
</dbReference>
<feature type="domain" description="Phosphofructokinase" evidence="16">
    <location>
        <begin position="38"/>
        <end position="120"/>
    </location>
</feature>
<gene>
    <name evidence="17" type="ORF">LOD99_1492</name>
</gene>
<proteinExistence type="predicted"/>
<evidence type="ECO:0000256" key="7">
    <source>
        <dbReference type="ARBA" id="ARBA00022679"/>
    </source>
</evidence>
<evidence type="ECO:0000256" key="4">
    <source>
        <dbReference type="ARBA" id="ARBA00012055"/>
    </source>
</evidence>
<dbReference type="GO" id="GO:0005524">
    <property type="term" value="F:ATP binding"/>
    <property type="evidence" value="ECO:0007669"/>
    <property type="project" value="UniProtKB-KW"/>
</dbReference>
<name>A0AAV7K4K2_9METZ</name>
<keyword evidence="18" id="KW-1185">Reference proteome</keyword>
<evidence type="ECO:0000259" key="16">
    <source>
        <dbReference type="Pfam" id="PF00365"/>
    </source>
</evidence>
<keyword evidence="8" id="KW-0479">Metal-binding</keyword>
<dbReference type="PANTHER" id="PTHR13697:SF4">
    <property type="entry name" value="ATP-DEPENDENT 6-PHOSPHOFRUCTOKINASE"/>
    <property type="match status" value="1"/>
</dbReference>
<dbReference type="GO" id="GO:0046872">
    <property type="term" value="F:metal ion binding"/>
    <property type="evidence" value="ECO:0007669"/>
    <property type="project" value="UniProtKB-KW"/>
</dbReference>
<dbReference type="InterPro" id="IPR000023">
    <property type="entry name" value="Phosphofructokinase_dom"/>
</dbReference>
<dbReference type="InterPro" id="IPR022953">
    <property type="entry name" value="ATP_PFK"/>
</dbReference>
<dbReference type="GO" id="GO:0048029">
    <property type="term" value="F:monosaccharide binding"/>
    <property type="evidence" value="ECO:0007669"/>
    <property type="project" value="TreeGrafter"/>
</dbReference>
<dbReference type="InterPro" id="IPR015912">
    <property type="entry name" value="Phosphofructokinase_CS"/>
</dbReference>
<comment type="caution">
    <text evidence="17">The sequence shown here is derived from an EMBL/GenBank/DDBJ whole genome shotgun (WGS) entry which is preliminary data.</text>
</comment>
<evidence type="ECO:0000256" key="13">
    <source>
        <dbReference type="ARBA" id="ARBA00023152"/>
    </source>
</evidence>
<dbReference type="AlphaFoldDB" id="A0AAV7K4K2"/>
<dbReference type="PROSITE" id="PS00433">
    <property type="entry name" value="PHOSPHOFRUCTOKINASE"/>
    <property type="match status" value="1"/>
</dbReference>
<evidence type="ECO:0000256" key="3">
    <source>
        <dbReference type="ARBA" id="ARBA00004679"/>
    </source>
</evidence>
<feature type="chain" id="PRO_5043720243" description="6-phosphofructokinase" evidence="15">
    <location>
        <begin position="16"/>
        <end position="182"/>
    </location>
</feature>
<dbReference type="GO" id="GO:0070095">
    <property type="term" value="F:fructose-6-phosphate binding"/>
    <property type="evidence" value="ECO:0007669"/>
    <property type="project" value="TreeGrafter"/>
</dbReference>
<dbReference type="GO" id="GO:0016208">
    <property type="term" value="F:AMP binding"/>
    <property type="evidence" value="ECO:0007669"/>
    <property type="project" value="TreeGrafter"/>
</dbReference>
<evidence type="ECO:0000256" key="1">
    <source>
        <dbReference type="ARBA" id="ARBA00001946"/>
    </source>
</evidence>
<keyword evidence="11" id="KW-0067">ATP-binding</keyword>
<evidence type="ECO:0000256" key="6">
    <source>
        <dbReference type="ARBA" id="ARBA00022533"/>
    </source>
</evidence>
<keyword evidence="13" id="KW-0324">Glycolysis</keyword>
<comment type="catalytic activity">
    <reaction evidence="14">
        <text>beta-D-fructose 6-phosphate + ATP = beta-D-fructose 1,6-bisphosphate + ADP + H(+)</text>
        <dbReference type="Rhea" id="RHEA:16109"/>
        <dbReference type="ChEBI" id="CHEBI:15378"/>
        <dbReference type="ChEBI" id="CHEBI:30616"/>
        <dbReference type="ChEBI" id="CHEBI:32966"/>
        <dbReference type="ChEBI" id="CHEBI:57634"/>
        <dbReference type="ChEBI" id="CHEBI:456216"/>
        <dbReference type="EC" id="2.7.1.11"/>
    </reaction>
</comment>
<protein>
    <recommendedName>
        <fullName evidence="4">6-phosphofructokinase</fullName>
        <ecNumber evidence="4">2.7.1.11</ecNumber>
    </recommendedName>
</protein>
<evidence type="ECO:0000256" key="10">
    <source>
        <dbReference type="ARBA" id="ARBA00022777"/>
    </source>
</evidence>
<keyword evidence="12" id="KW-0460">Magnesium</keyword>
<feature type="signal peptide" evidence="15">
    <location>
        <begin position="1"/>
        <end position="15"/>
    </location>
</feature>
<dbReference type="EC" id="2.7.1.11" evidence="4"/>
<comment type="cofactor">
    <cofactor evidence="1">
        <name>Mg(2+)</name>
        <dbReference type="ChEBI" id="CHEBI:18420"/>
    </cofactor>
</comment>
<comment type="pathway">
    <text evidence="3">Carbohydrate degradation; glycolysis; D-glyceraldehyde 3-phosphate and glycerone phosphate from D-glucose: step 3/4.</text>
</comment>
<reference evidence="17 18" key="1">
    <citation type="journal article" date="2023" name="BMC Biol.">
        <title>The compact genome of the sponge Oopsacas minuta (Hexactinellida) is lacking key metazoan core genes.</title>
        <authorList>
            <person name="Santini S."/>
            <person name="Schenkelaars Q."/>
            <person name="Jourda C."/>
            <person name="Duchesne M."/>
            <person name="Belahbib H."/>
            <person name="Rocher C."/>
            <person name="Selva M."/>
            <person name="Riesgo A."/>
            <person name="Vervoort M."/>
            <person name="Leys S.P."/>
            <person name="Kodjabachian L."/>
            <person name="Le Bivic A."/>
            <person name="Borchiellini C."/>
            <person name="Claverie J.M."/>
            <person name="Renard E."/>
        </authorList>
    </citation>
    <scope>NUCLEOTIDE SEQUENCE [LARGE SCALE GENOMIC DNA]</scope>
    <source>
        <strain evidence="17">SPO-2</strain>
    </source>
</reference>
<dbReference type="GO" id="GO:0006002">
    <property type="term" value="P:fructose 6-phosphate metabolic process"/>
    <property type="evidence" value="ECO:0007669"/>
    <property type="project" value="InterPro"/>
</dbReference>
<dbReference type="GO" id="GO:0061621">
    <property type="term" value="P:canonical glycolysis"/>
    <property type="evidence" value="ECO:0007669"/>
    <property type="project" value="TreeGrafter"/>
</dbReference>
<evidence type="ECO:0000256" key="12">
    <source>
        <dbReference type="ARBA" id="ARBA00022842"/>
    </source>
</evidence>
<keyword evidence="15" id="KW-0732">Signal</keyword>
<comment type="subcellular location">
    <subcellularLocation>
        <location evidence="2">Cytoplasm</location>
    </subcellularLocation>
</comment>
<dbReference type="GO" id="GO:0042802">
    <property type="term" value="F:identical protein binding"/>
    <property type="evidence" value="ECO:0007669"/>
    <property type="project" value="TreeGrafter"/>
</dbReference>
<evidence type="ECO:0000256" key="14">
    <source>
        <dbReference type="ARBA" id="ARBA00048070"/>
    </source>
</evidence>
<dbReference type="InterPro" id="IPR035966">
    <property type="entry name" value="PKF_sf"/>
</dbReference>
<keyword evidence="10" id="KW-0418">Kinase</keyword>
<evidence type="ECO:0000313" key="18">
    <source>
        <dbReference type="Proteomes" id="UP001165289"/>
    </source>
</evidence>
<evidence type="ECO:0000256" key="9">
    <source>
        <dbReference type="ARBA" id="ARBA00022741"/>
    </source>
</evidence>
<evidence type="ECO:0000256" key="5">
    <source>
        <dbReference type="ARBA" id="ARBA00022490"/>
    </source>
</evidence>
<keyword evidence="9" id="KW-0547">Nucleotide-binding</keyword>
<dbReference type="PRINTS" id="PR00476">
    <property type="entry name" value="PHFRCTKINASE"/>
</dbReference>
<dbReference type="PANTHER" id="PTHR13697">
    <property type="entry name" value="PHOSPHOFRUCTOKINASE"/>
    <property type="match status" value="1"/>
</dbReference>
<sequence length="182" mass="20738">MFDFIVIHLFDLSLSLILLYPFFNQFMQPVEVFSGWEDDICQVLSNVRKTGQRFNIVFLAEGALDEHNDPLESIRIKKAIVDRLDYDTRITVLGHVQRGGKPSAYDRIIGSRLGAEAANFVAHNDFKVSPIILAVRGNRILYLPLVETVNKTIAVSEAIEKRVYKQQFILHSAVTQWVTGFQ</sequence>
<keyword evidence="6" id="KW-0021">Allosteric enzyme</keyword>
<evidence type="ECO:0000256" key="8">
    <source>
        <dbReference type="ARBA" id="ARBA00022723"/>
    </source>
</evidence>
<dbReference type="Proteomes" id="UP001165289">
    <property type="component" value="Unassembled WGS sequence"/>
</dbReference>
<keyword evidence="7" id="KW-0808">Transferase</keyword>
<evidence type="ECO:0000256" key="15">
    <source>
        <dbReference type="SAM" id="SignalP"/>
    </source>
</evidence>
<dbReference type="EMBL" id="JAKMXF010000155">
    <property type="protein sequence ID" value="KAI6656159.1"/>
    <property type="molecule type" value="Genomic_DNA"/>
</dbReference>
<dbReference type="GO" id="GO:0030388">
    <property type="term" value="P:fructose 1,6-bisphosphate metabolic process"/>
    <property type="evidence" value="ECO:0007669"/>
    <property type="project" value="TreeGrafter"/>
</dbReference>
<dbReference type="SUPFAM" id="SSF53784">
    <property type="entry name" value="Phosphofructokinase"/>
    <property type="match status" value="1"/>
</dbReference>
<dbReference type="Pfam" id="PF00365">
    <property type="entry name" value="PFK"/>
    <property type="match status" value="1"/>
</dbReference>
<keyword evidence="5" id="KW-0963">Cytoplasm</keyword>
<organism evidence="17 18">
    <name type="scientific">Oopsacas minuta</name>
    <dbReference type="NCBI Taxonomy" id="111878"/>
    <lineage>
        <taxon>Eukaryota</taxon>
        <taxon>Metazoa</taxon>
        <taxon>Porifera</taxon>
        <taxon>Hexactinellida</taxon>
        <taxon>Hexasterophora</taxon>
        <taxon>Lyssacinosida</taxon>
        <taxon>Leucopsacidae</taxon>
        <taxon>Oopsacas</taxon>
    </lineage>
</organism>
<evidence type="ECO:0000313" key="17">
    <source>
        <dbReference type="EMBL" id="KAI6656159.1"/>
    </source>
</evidence>
<dbReference type="Gene3D" id="3.40.50.450">
    <property type="match status" value="1"/>
</dbReference>
<accession>A0AAV7K4K2</accession>
<evidence type="ECO:0000256" key="2">
    <source>
        <dbReference type="ARBA" id="ARBA00004496"/>
    </source>
</evidence>
<dbReference type="GO" id="GO:0003872">
    <property type="term" value="F:6-phosphofructokinase activity"/>
    <property type="evidence" value="ECO:0007669"/>
    <property type="project" value="UniProtKB-EC"/>
</dbReference>
<evidence type="ECO:0000256" key="11">
    <source>
        <dbReference type="ARBA" id="ARBA00022840"/>
    </source>
</evidence>
<dbReference type="Gene3D" id="3.40.50.460">
    <property type="entry name" value="Phosphofructokinase domain"/>
    <property type="match status" value="1"/>
</dbReference>